<evidence type="ECO:0000313" key="4">
    <source>
        <dbReference type="EMBL" id="ACB93931.1"/>
    </source>
</evidence>
<dbReference type="OrthoDB" id="9808429at2"/>
<organism evidence="4 5">
    <name type="scientific">Beijerinckia indica subsp. indica (strain ATCC 9039 / DSM 1715 / NCIMB 8712)</name>
    <dbReference type="NCBI Taxonomy" id="395963"/>
    <lineage>
        <taxon>Bacteria</taxon>
        <taxon>Pseudomonadati</taxon>
        <taxon>Pseudomonadota</taxon>
        <taxon>Alphaproteobacteria</taxon>
        <taxon>Hyphomicrobiales</taxon>
        <taxon>Beijerinckiaceae</taxon>
        <taxon>Beijerinckia</taxon>
    </lineage>
</organism>
<dbReference type="InterPro" id="IPR006684">
    <property type="entry name" value="YbgC/YbaW"/>
</dbReference>
<dbReference type="InterPro" id="IPR008272">
    <property type="entry name" value="HB-CoA_thioesterase_AS"/>
</dbReference>
<gene>
    <name evidence="4" type="ordered locus">Bind_0277</name>
</gene>
<dbReference type="PANTHER" id="PTHR31793:SF37">
    <property type="entry name" value="ACYL-COA THIOESTER HYDROLASE YBGC"/>
    <property type="match status" value="1"/>
</dbReference>
<reference evidence="4 5" key="2">
    <citation type="journal article" date="2010" name="J. Bacteriol.">
        <title>Complete genome sequence of Beijerinckia indica subsp. indica.</title>
        <authorList>
            <person name="Tamas I."/>
            <person name="Dedysh S.N."/>
            <person name="Liesack W."/>
            <person name="Stott M.B."/>
            <person name="Alam M."/>
            <person name="Murrell J.C."/>
            <person name="Dunfield P.F."/>
        </authorList>
    </citation>
    <scope>NUCLEOTIDE SEQUENCE [LARGE SCALE GENOMIC DNA]</scope>
    <source>
        <strain evidence="5">ATCC 9039 / DSM 1715 / NCIMB 8712</strain>
    </source>
</reference>
<sequence>MESPESVVPHCLGIRVYYEDTDFSGIVYHASYLRFMERGRTEFLRERGISQGLLAMRSEGEAFAFVVRGMVLDFLRPARMDDELIVETLIETIGGASITMTQRVTRQDSEQKTILVTATVRLAILAGSRAKRIPPSIRAKLAEG</sequence>
<feature type="domain" description="Thioesterase" evidence="3">
    <location>
        <begin position="25"/>
        <end position="110"/>
    </location>
</feature>
<protein>
    <submittedName>
        <fullName evidence="4">Tol-pal system-associated acyl-CoA thioesterase</fullName>
    </submittedName>
</protein>
<dbReference type="AlphaFoldDB" id="B2ID74"/>
<dbReference type="InterPro" id="IPR029069">
    <property type="entry name" value="HotDog_dom_sf"/>
</dbReference>
<evidence type="ECO:0000313" key="5">
    <source>
        <dbReference type="Proteomes" id="UP000001695"/>
    </source>
</evidence>
<dbReference type="KEGG" id="bid:Bind_0277"/>
<evidence type="ECO:0000259" key="3">
    <source>
        <dbReference type="Pfam" id="PF03061"/>
    </source>
</evidence>
<reference evidence="5" key="1">
    <citation type="submission" date="2008-03" db="EMBL/GenBank/DDBJ databases">
        <title>Complete sequence of chromosome of Beijerinckia indica subsp. indica ATCC 9039.</title>
        <authorList>
            <consortium name="US DOE Joint Genome Institute"/>
            <person name="Copeland A."/>
            <person name="Lucas S."/>
            <person name="Lapidus A."/>
            <person name="Glavina del Rio T."/>
            <person name="Dalin E."/>
            <person name="Tice H."/>
            <person name="Bruce D."/>
            <person name="Goodwin L."/>
            <person name="Pitluck S."/>
            <person name="LaButti K."/>
            <person name="Schmutz J."/>
            <person name="Larimer F."/>
            <person name="Land M."/>
            <person name="Hauser L."/>
            <person name="Kyrpides N."/>
            <person name="Mikhailova N."/>
            <person name="Dunfield P.F."/>
            <person name="Dedysh S.N."/>
            <person name="Liesack W."/>
            <person name="Saw J.H."/>
            <person name="Alam M."/>
            <person name="Chen Y."/>
            <person name="Murrell J.C."/>
            <person name="Richardson P."/>
        </authorList>
    </citation>
    <scope>NUCLEOTIDE SEQUENCE [LARGE SCALE GENOMIC DNA]</scope>
    <source>
        <strain evidence="5">ATCC 9039 / DSM 1715 / NCIMB 8712</strain>
    </source>
</reference>
<dbReference type="Proteomes" id="UP000001695">
    <property type="component" value="Chromosome"/>
</dbReference>
<dbReference type="FunFam" id="3.10.129.10:FF:000004">
    <property type="entry name" value="Tol-pal system-associated acyl-CoA thioesterase"/>
    <property type="match status" value="1"/>
</dbReference>
<dbReference type="PROSITE" id="PS01328">
    <property type="entry name" value="4HBCOA_THIOESTERASE"/>
    <property type="match status" value="1"/>
</dbReference>
<evidence type="ECO:0000256" key="1">
    <source>
        <dbReference type="ARBA" id="ARBA00005953"/>
    </source>
</evidence>
<dbReference type="Gene3D" id="3.10.129.10">
    <property type="entry name" value="Hotdog Thioesterase"/>
    <property type="match status" value="1"/>
</dbReference>
<dbReference type="PANTHER" id="PTHR31793">
    <property type="entry name" value="4-HYDROXYBENZOYL-COA THIOESTERASE FAMILY MEMBER"/>
    <property type="match status" value="1"/>
</dbReference>
<comment type="similarity">
    <text evidence="1">Belongs to the 4-hydroxybenzoyl-CoA thioesterase family.</text>
</comment>
<accession>B2ID74</accession>
<dbReference type="eggNOG" id="COG0824">
    <property type="taxonomic scope" value="Bacteria"/>
</dbReference>
<dbReference type="PIRSF" id="PIRSF003230">
    <property type="entry name" value="YbgC"/>
    <property type="match status" value="1"/>
</dbReference>
<dbReference type="STRING" id="395963.Bind_0277"/>
<dbReference type="NCBIfam" id="TIGR02799">
    <property type="entry name" value="thio_ybgC"/>
    <property type="match status" value="1"/>
</dbReference>
<dbReference type="HOGENOM" id="CLU_101141_7_0_5"/>
<evidence type="ECO:0000256" key="2">
    <source>
        <dbReference type="ARBA" id="ARBA00022801"/>
    </source>
</evidence>
<dbReference type="InterPro" id="IPR006683">
    <property type="entry name" value="Thioestr_dom"/>
</dbReference>
<keyword evidence="2" id="KW-0378">Hydrolase</keyword>
<dbReference type="CDD" id="cd00586">
    <property type="entry name" value="4HBT"/>
    <property type="match status" value="1"/>
</dbReference>
<dbReference type="SUPFAM" id="SSF54637">
    <property type="entry name" value="Thioesterase/thiol ester dehydrase-isomerase"/>
    <property type="match status" value="1"/>
</dbReference>
<dbReference type="EMBL" id="CP001016">
    <property type="protein sequence ID" value="ACB93931.1"/>
    <property type="molecule type" value="Genomic_DNA"/>
</dbReference>
<dbReference type="GO" id="GO:0047617">
    <property type="term" value="F:fatty acyl-CoA hydrolase activity"/>
    <property type="evidence" value="ECO:0007669"/>
    <property type="project" value="TreeGrafter"/>
</dbReference>
<proteinExistence type="inferred from homology"/>
<dbReference type="RefSeq" id="WP_012383289.1">
    <property type="nucleotide sequence ID" value="NC_010581.1"/>
</dbReference>
<dbReference type="Pfam" id="PF03061">
    <property type="entry name" value="4HBT"/>
    <property type="match status" value="1"/>
</dbReference>
<dbReference type="InterPro" id="IPR050563">
    <property type="entry name" value="4-hydroxybenzoyl-CoA_TE"/>
</dbReference>
<keyword evidence="5" id="KW-1185">Reference proteome</keyword>
<dbReference type="NCBIfam" id="TIGR00051">
    <property type="entry name" value="YbgC/FadM family acyl-CoA thioesterase"/>
    <property type="match status" value="1"/>
</dbReference>
<dbReference type="InterPro" id="IPR014166">
    <property type="entry name" value="Tol-Pal_acyl-CoA_thioesterase"/>
</dbReference>
<name>B2ID74_BEII9</name>